<dbReference type="STRING" id="155617.RV09_GL000026"/>
<accession>R2QW02</accession>
<evidence type="ECO:0000313" key="4">
    <source>
        <dbReference type="Proteomes" id="UP000014157"/>
    </source>
</evidence>
<evidence type="ECO:0000313" key="1">
    <source>
        <dbReference type="EMBL" id="EOI00705.1"/>
    </source>
</evidence>
<sequence>MPNDISFYDRRIFLENYIESIDGNEPFTFVSIDSNVLGFPFMRVAKRDWYKN</sequence>
<dbReference type="EMBL" id="AJAS01000014">
    <property type="protein sequence ID" value="EOI00705.1"/>
    <property type="molecule type" value="Genomic_DNA"/>
</dbReference>
<dbReference type="AlphaFoldDB" id="R2QW02"/>
<protein>
    <submittedName>
        <fullName evidence="1">Uncharacterized protein</fullName>
    </submittedName>
</protein>
<dbReference type="EMBL" id="ASWB01000001">
    <property type="protein sequence ID" value="EOT73066.1"/>
    <property type="molecule type" value="Genomic_DNA"/>
</dbReference>
<name>R2QW02_9ENTE</name>
<dbReference type="Proteomes" id="UP000014157">
    <property type="component" value="Unassembled WGS sequence"/>
</dbReference>
<comment type="caution">
    <text evidence="1">The sequence shown here is derived from an EMBL/GenBank/DDBJ whole genome shotgun (WGS) entry which is preliminary data.</text>
</comment>
<reference evidence="2 4" key="2">
    <citation type="submission" date="2013-03" db="EMBL/GenBank/DDBJ databases">
        <title>The Genome Sequence of Enterococcus moraviensis BAA-383 (PacBio/Illumina hybrid assembly).</title>
        <authorList>
            <consortium name="The Broad Institute Genomics Platform"/>
            <consortium name="The Broad Institute Genome Sequencing Center for Infectious Disease"/>
            <person name="Earl A."/>
            <person name="Russ C."/>
            <person name="Gilmore M."/>
            <person name="Surin D."/>
            <person name="Walker B."/>
            <person name="Young S."/>
            <person name="Zeng Q."/>
            <person name="Gargeya S."/>
            <person name="Fitzgerald M."/>
            <person name="Haas B."/>
            <person name="Abouelleil A."/>
            <person name="Allen A.W."/>
            <person name="Alvarado L."/>
            <person name="Arachchi H.M."/>
            <person name="Berlin A.M."/>
            <person name="Chapman S.B."/>
            <person name="Gainer-Dewar J."/>
            <person name="Goldberg J."/>
            <person name="Griggs A."/>
            <person name="Gujja S."/>
            <person name="Hansen M."/>
            <person name="Howarth C."/>
            <person name="Imamovic A."/>
            <person name="Ireland A."/>
            <person name="Larimer J."/>
            <person name="McCowan C."/>
            <person name="Murphy C."/>
            <person name="Pearson M."/>
            <person name="Poon T.W."/>
            <person name="Priest M."/>
            <person name="Roberts A."/>
            <person name="Saif S."/>
            <person name="Shea T."/>
            <person name="Sisk P."/>
            <person name="Sykes S."/>
            <person name="Wortman J."/>
            <person name="Nusbaum C."/>
            <person name="Birren B."/>
        </authorList>
    </citation>
    <scope>NUCLEOTIDE SEQUENCE [LARGE SCALE GENOMIC DNA]</scope>
    <source>
        <strain evidence="2 4">ATCC BAA-383</strain>
    </source>
</reference>
<dbReference type="HOGENOM" id="CLU_3079649_0_0_9"/>
<keyword evidence="4" id="KW-1185">Reference proteome</keyword>
<evidence type="ECO:0000313" key="2">
    <source>
        <dbReference type="EMBL" id="EOT73066.1"/>
    </source>
</evidence>
<evidence type="ECO:0000313" key="3">
    <source>
        <dbReference type="Proteomes" id="UP000013781"/>
    </source>
</evidence>
<proteinExistence type="predicted"/>
<organism evidence="1 3">
    <name type="scientific">Enterococcus moraviensis ATCC BAA-383</name>
    <dbReference type="NCBI Taxonomy" id="1158609"/>
    <lineage>
        <taxon>Bacteria</taxon>
        <taxon>Bacillati</taxon>
        <taxon>Bacillota</taxon>
        <taxon>Bacilli</taxon>
        <taxon>Lactobacillales</taxon>
        <taxon>Enterococcaceae</taxon>
        <taxon>Enterococcus</taxon>
    </lineage>
</organism>
<dbReference type="PATRIC" id="fig|1158609.3.peg.1766"/>
<gene>
    <name evidence="2" type="ORF">I586_00059</name>
    <name evidence="1" type="ORF">UAY_01808</name>
</gene>
<dbReference type="Proteomes" id="UP000013781">
    <property type="component" value="Unassembled WGS sequence"/>
</dbReference>
<reference evidence="1 3" key="1">
    <citation type="submission" date="2013-02" db="EMBL/GenBank/DDBJ databases">
        <title>The Genome Sequence of Enterococcus moraviensis BAA-383.</title>
        <authorList>
            <consortium name="The Broad Institute Genome Sequencing Platform"/>
            <consortium name="The Broad Institute Genome Sequencing Center for Infectious Disease"/>
            <person name="Earl A.M."/>
            <person name="Gilmore M.S."/>
            <person name="Lebreton F."/>
            <person name="Walker B."/>
            <person name="Young S.K."/>
            <person name="Zeng Q."/>
            <person name="Gargeya S."/>
            <person name="Fitzgerald M."/>
            <person name="Haas B."/>
            <person name="Abouelleil A."/>
            <person name="Alvarado L."/>
            <person name="Arachchi H.M."/>
            <person name="Berlin A.M."/>
            <person name="Chapman S.B."/>
            <person name="Dewar J."/>
            <person name="Goldberg J."/>
            <person name="Griggs A."/>
            <person name="Gujja S."/>
            <person name="Hansen M."/>
            <person name="Howarth C."/>
            <person name="Imamovic A."/>
            <person name="Larimer J."/>
            <person name="McCowan C."/>
            <person name="Murphy C."/>
            <person name="Neiman D."/>
            <person name="Pearson M."/>
            <person name="Priest M."/>
            <person name="Roberts A."/>
            <person name="Saif S."/>
            <person name="Shea T."/>
            <person name="Sisk P."/>
            <person name="Sykes S."/>
            <person name="Wortman J."/>
            <person name="Nusbaum C."/>
            <person name="Birren B."/>
        </authorList>
    </citation>
    <scope>NUCLEOTIDE SEQUENCE [LARGE SCALE GENOMIC DNA]</scope>
    <source>
        <strain evidence="1 3">ATCC BAA-383</strain>
    </source>
</reference>